<keyword evidence="2" id="KW-1185">Reference proteome</keyword>
<protein>
    <submittedName>
        <fullName evidence="1">Uncharacterized protein</fullName>
    </submittedName>
</protein>
<name>A0A9N7U0T4_PLEPL</name>
<dbReference type="EMBL" id="CADEAL010000581">
    <property type="protein sequence ID" value="CAB1422423.1"/>
    <property type="molecule type" value="Genomic_DNA"/>
</dbReference>
<organism evidence="1 2">
    <name type="scientific">Pleuronectes platessa</name>
    <name type="common">European plaice</name>
    <dbReference type="NCBI Taxonomy" id="8262"/>
    <lineage>
        <taxon>Eukaryota</taxon>
        <taxon>Metazoa</taxon>
        <taxon>Chordata</taxon>
        <taxon>Craniata</taxon>
        <taxon>Vertebrata</taxon>
        <taxon>Euteleostomi</taxon>
        <taxon>Actinopterygii</taxon>
        <taxon>Neopterygii</taxon>
        <taxon>Teleostei</taxon>
        <taxon>Neoteleostei</taxon>
        <taxon>Acanthomorphata</taxon>
        <taxon>Carangaria</taxon>
        <taxon>Pleuronectiformes</taxon>
        <taxon>Pleuronectoidei</taxon>
        <taxon>Pleuronectidae</taxon>
        <taxon>Pleuronectes</taxon>
    </lineage>
</organism>
<dbReference type="Proteomes" id="UP001153269">
    <property type="component" value="Unassembled WGS sequence"/>
</dbReference>
<proteinExistence type="predicted"/>
<evidence type="ECO:0000313" key="2">
    <source>
        <dbReference type="Proteomes" id="UP001153269"/>
    </source>
</evidence>
<gene>
    <name evidence="1" type="ORF">PLEPLA_LOCUS10338</name>
</gene>
<accession>A0A9N7U0T4</accession>
<dbReference type="AlphaFoldDB" id="A0A9N7U0T4"/>
<reference evidence="1" key="1">
    <citation type="submission" date="2020-03" db="EMBL/GenBank/DDBJ databases">
        <authorList>
            <person name="Weist P."/>
        </authorList>
    </citation>
    <scope>NUCLEOTIDE SEQUENCE</scope>
</reference>
<evidence type="ECO:0000313" key="1">
    <source>
        <dbReference type="EMBL" id="CAB1422423.1"/>
    </source>
</evidence>
<sequence length="125" mass="14031">MRRLQSSVDDIDHILLGPRYTAGSALLQLRAFFTATFDSHSQDCLLSFSVLMKGLGGPLSVFLSIHQTGKSGRLSSDSLRHQPPSLQEHGVNRFYLMACAILRREQQQPRDRSVQSCAEKQLLLF</sequence>
<comment type="caution">
    <text evidence="1">The sequence shown here is derived from an EMBL/GenBank/DDBJ whole genome shotgun (WGS) entry which is preliminary data.</text>
</comment>